<reference evidence="2" key="1">
    <citation type="submission" date="2018-06" db="EMBL/GenBank/DDBJ databases">
        <authorList>
            <person name="Zhirakovskaya E."/>
        </authorList>
    </citation>
    <scope>NUCLEOTIDE SEQUENCE</scope>
</reference>
<dbReference type="AlphaFoldDB" id="A0A3B0REH6"/>
<feature type="transmembrane region" description="Helical" evidence="1">
    <location>
        <begin position="66"/>
        <end position="86"/>
    </location>
</feature>
<feature type="transmembrane region" description="Helical" evidence="1">
    <location>
        <begin position="36"/>
        <end position="54"/>
    </location>
</feature>
<keyword evidence="1" id="KW-0812">Transmembrane</keyword>
<evidence type="ECO:0000256" key="1">
    <source>
        <dbReference type="SAM" id="Phobius"/>
    </source>
</evidence>
<keyword evidence="1" id="KW-0472">Membrane</keyword>
<keyword evidence="1" id="KW-1133">Transmembrane helix</keyword>
<evidence type="ECO:0000313" key="2">
    <source>
        <dbReference type="EMBL" id="VAV83083.1"/>
    </source>
</evidence>
<organism evidence="2">
    <name type="scientific">hydrothermal vent metagenome</name>
    <dbReference type="NCBI Taxonomy" id="652676"/>
    <lineage>
        <taxon>unclassified sequences</taxon>
        <taxon>metagenomes</taxon>
        <taxon>ecological metagenomes</taxon>
    </lineage>
</organism>
<dbReference type="EMBL" id="UOEB01000061">
    <property type="protein sequence ID" value="VAV83083.1"/>
    <property type="molecule type" value="Genomic_DNA"/>
</dbReference>
<gene>
    <name evidence="2" type="ORF">MNBD_BACTEROID02-77</name>
</gene>
<name>A0A3B0REH6_9ZZZZ</name>
<sequence length="94" mass="10866">MKNKHTIHLFELSLATLFISTSGALGRFIDMPTPVIIWWRSALALVFLYIFCRYKRINLKVNSKDIPTFIISALFLGAHWITYFYALKLSNVAI</sequence>
<feature type="non-terminal residue" evidence="2">
    <location>
        <position position="94"/>
    </location>
</feature>
<proteinExistence type="predicted"/>
<accession>A0A3B0REH6</accession>
<protein>
    <submittedName>
        <fullName evidence="2">Permease of the drug/metabolite transporter (DMT) superfamily</fullName>
    </submittedName>
</protein>